<organism evidence="1 2">
    <name type="scientific">Streblomastix strix</name>
    <dbReference type="NCBI Taxonomy" id="222440"/>
    <lineage>
        <taxon>Eukaryota</taxon>
        <taxon>Metamonada</taxon>
        <taxon>Preaxostyla</taxon>
        <taxon>Oxymonadida</taxon>
        <taxon>Streblomastigidae</taxon>
        <taxon>Streblomastix</taxon>
    </lineage>
</organism>
<comment type="caution">
    <text evidence="1">The sequence shown here is derived from an EMBL/GenBank/DDBJ whole genome shotgun (WGS) entry which is preliminary data.</text>
</comment>
<proteinExistence type="predicted"/>
<dbReference type="EMBL" id="SNRW01009852">
    <property type="protein sequence ID" value="KAA6377400.1"/>
    <property type="molecule type" value="Genomic_DNA"/>
</dbReference>
<sequence length="115" mass="12792">MGSSMKQTVPAVHLEIAKQKGRARVSEGDGLQQSPLGDDQYKALDLITMELNADVGTLHFFVDGIQQPVFMKGINEPVKFQFWIWIKDSSFSVLSINQLNVSTANAIPNEISVQW</sequence>
<evidence type="ECO:0008006" key="3">
    <source>
        <dbReference type="Google" id="ProtNLM"/>
    </source>
</evidence>
<gene>
    <name evidence="1" type="ORF">EZS28_027072</name>
</gene>
<accession>A0A5J4V510</accession>
<dbReference type="Proteomes" id="UP000324800">
    <property type="component" value="Unassembled WGS sequence"/>
</dbReference>
<evidence type="ECO:0000313" key="1">
    <source>
        <dbReference type="EMBL" id="KAA6377400.1"/>
    </source>
</evidence>
<name>A0A5J4V510_9EUKA</name>
<evidence type="ECO:0000313" key="2">
    <source>
        <dbReference type="Proteomes" id="UP000324800"/>
    </source>
</evidence>
<protein>
    <recommendedName>
        <fullName evidence="3">SPRY domain-containing protein</fullName>
    </recommendedName>
</protein>
<reference evidence="1 2" key="1">
    <citation type="submission" date="2019-03" db="EMBL/GenBank/DDBJ databases">
        <title>Single cell metagenomics reveals metabolic interactions within the superorganism composed of flagellate Streblomastix strix and complex community of Bacteroidetes bacteria on its surface.</title>
        <authorList>
            <person name="Treitli S.C."/>
            <person name="Kolisko M."/>
            <person name="Husnik F."/>
            <person name="Keeling P."/>
            <person name="Hampl V."/>
        </authorList>
    </citation>
    <scope>NUCLEOTIDE SEQUENCE [LARGE SCALE GENOMIC DNA]</scope>
    <source>
        <strain evidence="1">ST1C</strain>
    </source>
</reference>
<dbReference type="AlphaFoldDB" id="A0A5J4V510"/>